<organism evidence="2 3">
    <name type="scientific">Rhizobium subbaraonis</name>
    <dbReference type="NCBI Taxonomy" id="908946"/>
    <lineage>
        <taxon>Bacteria</taxon>
        <taxon>Pseudomonadati</taxon>
        <taxon>Pseudomonadota</taxon>
        <taxon>Alphaproteobacteria</taxon>
        <taxon>Hyphomicrobiales</taxon>
        <taxon>Rhizobiaceae</taxon>
        <taxon>Rhizobium/Agrobacterium group</taxon>
        <taxon>Rhizobium</taxon>
    </lineage>
</organism>
<dbReference type="PANTHER" id="PTHR14859:SF1">
    <property type="entry name" value="PGAP2-INTERACTING PROTEIN"/>
    <property type="match status" value="1"/>
</dbReference>
<sequence>MLDRTCNPEGDAHSFSPTDLRHAVAARKGLPYVLPCLRAPAKEGLLKKLNEKMSSAALAAIRNRRGHRPFSANRDGGDTVIASYNVHKCVGVDRKFDPDRVAAVISEIDADVIAIQEADKRFGARSGLLDLTALERDCGLIPVPIMTHSTSGHGWHGNMLMIRKGTVLNVRQLKLPGVEPRGALVVNFDFPNGRLRVVAAHFGLLKRSRQLQAKAVLASVAQEEEMPTVLIGDLNEWRVGRRSSLSPLAPVFDPAAGAVPSFPSRFPVLALDRVLGHPHDLVAAVEVHDSPLARVASDHLPIKAHIDLQSIWDRSYGNAHRVGATAEAVR</sequence>
<reference evidence="2 3" key="1">
    <citation type="submission" date="2017-08" db="EMBL/GenBank/DDBJ databases">
        <authorList>
            <person name="de Groot N.N."/>
        </authorList>
    </citation>
    <scope>NUCLEOTIDE SEQUENCE [LARGE SCALE GENOMIC DNA]</scope>
    <source>
        <strain evidence="2 3">JC85</strain>
    </source>
</reference>
<dbReference type="InterPro" id="IPR036691">
    <property type="entry name" value="Endo/exonu/phosph_ase_sf"/>
</dbReference>
<dbReference type="GO" id="GO:0016020">
    <property type="term" value="C:membrane"/>
    <property type="evidence" value="ECO:0007669"/>
    <property type="project" value="GOC"/>
</dbReference>
<dbReference type="Gene3D" id="3.60.10.10">
    <property type="entry name" value="Endonuclease/exonuclease/phosphatase"/>
    <property type="match status" value="1"/>
</dbReference>
<accession>A0A285UM90</accession>
<dbReference type="AlphaFoldDB" id="A0A285UM90"/>
<dbReference type="Proteomes" id="UP000219167">
    <property type="component" value="Unassembled WGS sequence"/>
</dbReference>
<evidence type="ECO:0000259" key="1">
    <source>
        <dbReference type="Pfam" id="PF03372"/>
    </source>
</evidence>
<evidence type="ECO:0000313" key="2">
    <source>
        <dbReference type="EMBL" id="SOC41361.1"/>
    </source>
</evidence>
<keyword evidence="2" id="KW-0378">Hydrolase</keyword>
<dbReference type="InterPro" id="IPR051916">
    <property type="entry name" value="GPI-anchor_lipid_remodeler"/>
</dbReference>
<name>A0A285UM90_9HYPH</name>
<dbReference type="GO" id="GO:0004527">
    <property type="term" value="F:exonuclease activity"/>
    <property type="evidence" value="ECO:0007669"/>
    <property type="project" value="UniProtKB-KW"/>
</dbReference>
<dbReference type="EMBL" id="OBQD01000008">
    <property type="protein sequence ID" value="SOC41361.1"/>
    <property type="molecule type" value="Genomic_DNA"/>
</dbReference>
<feature type="domain" description="Endonuclease/exonuclease/phosphatase" evidence="1">
    <location>
        <begin position="82"/>
        <end position="299"/>
    </location>
</feature>
<keyword evidence="3" id="KW-1185">Reference proteome</keyword>
<dbReference type="SUPFAM" id="SSF56219">
    <property type="entry name" value="DNase I-like"/>
    <property type="match status" value="1"/>
</dbReference>
<dbReference type="Pfam" id="PF03372">
    <property type="entry name" value="Exo_endo_phos"/>
    <property type="match status" value="1"/>
</dbReference>
<evidence type="ECO:0000313" key="3">
    <source>
        <dbReference type="Proteomes" id="UP000219167"/>
    </source>
</evidence>
<proteinExistence type="predicted"/>
<keyword evidence="2" id="KW-0540">Nuclease</keyword>
<keyword evidence="2" id="KW-0255">Endonuclease</keyword>
<keyword evidence="2" id="KW-0269">Exonuclease</keyword>
<dbReference type="GO" id="GO:0006506">
    <property type="term" value="P:GPI anchor biosynthetic process"/>
    <property type="evidence" value="ECO:0007669"/>
    <property type="project" value="TreeGrafter"/>
</dbReference>
<dbReference type="GO" id="GO:0004519">
    <property type="term" value="F:endonuclease activity"/>
    <property type="evidence" value="ECO:0007669"/>
    <property type="project" value="UniProtKB-KW"/>
</dbReference>
<dbReference type="InterPro" id="IPR005135">
    <property type="entry name" value="Endo/exonuclease/phosphatase"/>
</dbReference>
<dbReference type="PANTHER" id="PTHR14859">
    <property type="entry name" value="CALCOFLUOR WHITE HYPERSENSITIVE PROTEIN PRECURSOR"/>
    <property type="match status" value="1"/>
</dbReference>
<protein>
    <submittedName>
        <fullName evidence="2">Endonuclease/exonuclease/phosphatase family metal-dependent hydrolase</fullName>
    </submittedName>
</protein>
<gene>
    <name evidence="2" type="ORF">SAMN05892877_108240</name>
</gene>